<organism evidence="2 3">
    <name type="scientific">Ditylenchus destructor</name>
    <dbReference type="NCBI Taxonomy" id="166010"/>
    <lineage>
        <taxon>Eukaryota</taxon>
        <taxon>Metazoa</taxon>
        <taxon>Ecdysozoa</taxon>
        <taxon>Nematoda</taxon>
        <taxon>Chromadorea</taxon>
        <taxon>Rhabditida</taxon>
        <taxon>Tylenchina</taxon>
        <taxon>Tylenchomorpha</taxon>
        <taxon>Sphaerularioidea</taxon>
        <taxon>Anguinidae</taxon>
        <taxon>Anguininae</taxon>
        <taxon>Ditylenchus</taxon>
    </lineage>
</organism>
<comment type="caution">
    <text evidence="2">The sequence shown here is derived from an EMBL/GenBank/DDBJ whole genome shotgun (WGS) entry which is preliminary data.</text>
</comment>
<gene>
    <name evidence="2" type="ORF">DdX_15110</name>
</gene>
<feature type="region of interest" description="Disordered" evidence="1">
    <location>
        <begin position="101"/>
        <end position="130"/>
    </location>
</feature>
<dbReference type="AlphaFoldDB" id="A0AAD4MQX9"/>
<evidence type="ECO:0000256" key="1">
    <source>
        <dbReference type="SAM" id="MobiDB-lite"/>
    </source>
</evidence>
<proteinExistence type="predicted"/>
<keyword evidence="3" id="KW-1185">Reference proteome</keyword>
<protein>
    <submittedName>
        <fullName evidence="2">Uncharacterized protein</fullName>
    </submittedName>
</protein>
<evidence type="ECO:0000313" key="3">
    <source>
        <dbReference type="Proteomes" id="UP001201812"/>
    </source>
</evidence>
<reference evidence="2" key="1">
    <citation type="submission" date="2022-01" db="EMBL/GenBank/DDBJ databases">
        <title>Genome Sequence Resource for Two Populations of Ditylenchus destructor, the Migratory Endoparasitic Phytonematode.</title>
        <authorList>
            <person name="Zhang H."/>
            <person name="Lin R."/>
            <person name="Xie B."/>
        </authorList>
    </citation>
    <scope>NUCLEOTIDE SEQUENCE</scope>
    <source>
        <strain evidence="2">BazhouSP</strain>
    </source>
</reference>
<dbReference type="EMBL" id="JAKKPZ010000088">
    <property type="protein sequence ID" value="KAI1703051.1"/>
    <property type="molecule type" value="Genomic_DNA"/>
</dbReference>
<feature type="compositionally biased region" description="Low complexity" evidence="1">
    <location>
        <begin position="108"/>
        <end position="118"/>
    </location>
</feature>
<sequence>MVETLQTGNCFVTSSSASSSASPPRVKKMRNVPESSLTDSSDERSDYRLAKDYSKYVIVAESEFEAPGDTGKSAEIAFHNALWKIFRQDLKGPISPSYSTFSYDDSPRSSSQSPSRPASRPPRSPYKPKLDTRVRCNHIFSANTDFHAEILFIDGKEKTQIPQTSWIFSSWLTYTTNLMRKCEEHLKFCYEIPIDDRIFLAAEYDLNGLKVHTALEISDLRWKEMWKEHKEKLLNPEFICLFDIIMGRWK</sequence>
<evidence type="ECO:0000313" key="2">
    <source>
        <dbReference type="EMBL" id="KAI1703051.1"/>
    </source>
</evidence>
<feature type="region of interest" description="Disordered" evidence="1">
    <location>
        <begin position="12"/>
        <end position="44"/>
    </location>
</feature>
<accession>A0AAD4MQX9</accession>
<name>A0AAD4MQX9_9BILA</name>
<dbReference type="Proteomes" id="UP001201812">
    <property type="component" value="Unassembled WGS sequence"/>
</dbReference>